<sequence>MMNNFKLIWKKPATAFPCLYICNNTPHFRYDIMSFIQLNVATSLHYSKYALYWYILFFSSPHSLCILQPFLTSLITHKAA</sequence>
<name>A0A4U6V1E1_SETVI</name>
<proteinExistence type="predicted"/>
<dbReference type="AlphaFoldDB" id="A0A4U6V1E1"/>
<keyword evidence="1" id="KW-0472">Membrane</keyword>
<evidence type="ECO:0000313" key="2">
    <source>
        <dbReference type="EMBL" id="TKW21053.1"/>
    </source>
</evidence>
<gene>
    <name evidence="2" type="ORF">SEVIR_4G187200v2</name>
</gene>
<dbReference type="EMBL" id="CM016555">
    <property type="protein sequence ID" value="TKW21053.1"/>
    <property type="molecule type" value="Genomic_DNA"/>
</dbReference>
<keyword evidence="1" id="KW-0812">Transmembrane</keyword>
<organism evidence="2 3">
    <name type="scientific">Setaria viridis</name>
    <name type="common">Green bristlegrass</name>
    <name type="synonym">Setaria italica subsp. viridis</name>
    <dbReference type="NCBI Taxonomy" id="4556"/>
    <lineage>
        <taxon>Eukaryota</taxon>
        <taxon>Viridiplantae</taxon>
        <taxon>Streptophyta</taxon>
        <taxon>Embryophyta</taxon>
        <taxon>Tracheophyta</taxon>
        <taxon>Spermatophyta</taxon>
        <taxon>Magnoliopsida</taxon>
        <taxon>Liliopsida</taxon>
        <taxon>Poales</taxon>
        <taxon>Poaceae</taxon>
        <taxon>PACMAD clade</taxon>
        <taxon>Panicoideae</taxon>
        <taxon>Panicodae</taxon>
        <taxon>Paniceae</taxon>
        <taxon>Cenchrinae</taxon>
        <taxon>Setaria</taxon>
    </lineage>
</organism>
<accession>A0A4U6V1E1</accession>
<evidence type="ECO:0000256" key="1">
    <source>
        <dbReference type="SAM" id="Phobius"/>
    </source>
</evidence>
<reference evidence="2" key="1">
    <citation type="submission" date="2019-03" db="EMBL/GenBank/DDBJ databases">
        <title>WGS assembly of Setaria viridis.</title>
        <authorList>
            <person name="Huang P."/>
            <person name="Jenkins J."/>
            <person name="Grimwood J."/>
            <person name="Barry K."/>
            <person name="Healey A."/>
            <person name="Mamidi S."/>
            <person name="Sreedasyam A."/>
            <person name="Shu S."/>
            <person name="Feldman M."/>
            <person name="Wu J."/>
            <person name="Yu Y."/>
            <person name="Chen C."/>
            <person name="Johnson J."/>
            <person name="Rokhsar D."/>
            <person name="Baxter I."/>
            <person name="Schmutz J."/>
            <person name="Brutnell T."/>
            <person name="Kellogg E."/>
        </authorList>
    </citation>
    <scope>NUCLEOTIDE SEQUENCE [LARGE SCALE GENOMIC DNA]</scope>
</reference>
<keyword evidence="3" id="KW-1185">Reference proteome</keyword>
<dbReference type="Gramene" id="TKW21053">
    <property type="protein sequence ID" value="TKW21053"/>
    <property type="gene ID" value="SEVIR_4G187200v2"/>
</dbReference>
<feature type="transmembrane region" description="Helical" evidence="1">
    <location>
        <begin position="51"/>
        <end position="71"/>
    </location>
</feature>
<evidence type="ECO:0000313" key="3">
    <source>
        <dbReference type="Proteomes" id="UP000298652"/>
    </source>
</evidence>
<dbReference type="Proteomes" id="UP000298652">
    <property type="component" value="Chromosome 4"/>
</dbReference>
<protein>
    <submittedName>
        <fullName evidence="2">Uncharacterized protein</fullName>
    </submittedName>
</protein>
<keyword evidence="1" id="KW-1133">Transmembrane helix</keyword>